<dbReference type="AlphaFoldDB" id="A0A7G6U2P8"/>
<dbReference type="CDD" id="cd01949">
    <property type="entry name" value="GGDEF"/>
    <property type="match status" value="1"/>
</dbReference>
<dbReference type="Gene3D" id="3.30.70.270">
    <property type="match status" value="1"/>
</dbReference>
<evidence type="ECO:0000256" key="4">
    <source>
        <dbReference type="ARBA" id="ARBA00022692"/>
    </source>
</evidence>
<name>A0A7G6U2P8_9BRAD</name>
<dbReference type="Proteomes" id="UP000515291">
    <property type="component" value="Chromosome"/>
</dbReference>
<dbReference type="GO" id="GO:0005886">
    <property type="term" value="C:plasma membrane"/>
    <property type="evidence" value="ECO:0007669"/>
    <property type="project" value="UniProtKB-SubCell"/>
</dbReference>
<dbReference type="InterPro" id="IPR050469">
    <property type="entry name" value="Diguanylate_Cyclase"/>
</dbReference>
<evidence type="ECO:0000256" key="2">
    <source>
        <dbReference type="ARBA" id="ARBA00012528"/>
    </source>
</evidence>
<evidence type="ECO:0000256" key="3">
    <source>
        <dbReference type="ARBA" id="ARBA00022475"/>
    </source>
</evidence>
<dbReference type="CDD" id="cd12915">
    <property type="entry name" value="PDC2_DGC_like"/>
    <property type="match status" value="1"/>
</dbReference>
<keyword evidence="5" id="KW-1133">Transmembrane helix</keyword>
<dbReference type="EMBL" id="CP050292">
    <property type="protein sequence ID" value="QND73280.1"/>
    <property type="molecule type" value="Genomic_DNA"/>
</dbReference>
<dbReference type="GO" id="GO:0043709">
    <property type="term" value="P:cell adhesion involved in single-species biofilm formation"/>
    <property type="evidence" value="ECO:0007669"/>
    <property type="project" value="TreeGrafter"/>
</dbReference>
<gene>
    <name evidence="8" type="ORF">HB776_20255</name>
</gene>
<organism evidence="8 9">
    <name type="scientific">Tardiphaga robiniae</name>
    <dbReference type="NCBI Taxonomy" id="943830"/>
    <lineage>
        <taxon>Bacteria</taxon>
        <taxon>Pseudomonadati</taxon>
        <taxon>Pseudomonadota</taxon>
        <taxon>Alphaproteobacteria</taxon>
        <taxon>Hyphomicrobiales</taxon>
        <taxon>Nitrobacteraceae</taxon>
        <taxon>Tardiphaga</taxon>
    </lineage>
</organism>
<dbReference type="GO" id="GO:0052621">
    <property type="term" value="F:diguanylate cyclase activity"/>
    <property type="evidence" value="ECO:0007669"/>
    <property type="project" value="UniProtKB-EC"/>
</dbReference>
<dbReference type="InterPro" id="IPR033479">
    <property type="entry name" value="dCache_1"/>
</dbReference>
<dbReference type="KEGG" id="trb:HB776_20255"/>
<keyword evidence="3" id="KW-1003">Cell membrane</keyword>
<dbReference type="RefSeq" id="WP_175367766.1">
    <property type="nucleotide sequence ID" value="NZ_CP050292.1"/>
</dbReference>
<keyword evidence="6" id="KW-0472">Membrane</keyword>
<dbReference type="GO" id="GO:1902201">
    <property type="term" value="P:negative regulation of bacterial-type flagellum-dependent cell motility"/>
    <property type="evidence" value="ECO:0007669"/>
    <property type="project" value="TreeGrafter"/>
</dbReference>
<evidence type="ECO:0000256" key="6">
    <source>
        <dbReference type="ARBA" id="ARBA00023136"/>
    </source>
</evidence>
<dbReference type="EC" id="2.7.7.65" evidence="2"/>
<comment type="catalytic activity">
    <reaction evidence="7">
        <text>2 GTP = 3',3'-c-di-GMP + 2 diphosphate</text>
        <dbReference type="Rhea" id="RHEA:24898"/>
        <dbReference type="ChEBI" id="CHEBI:33019"/>
        <dbReference type="ChEBI" id="CHEBI:37565"/>
        <dbReference type="ChEBI" id="CHEBI:58805"/>
        <dbReference type="EC" id="2.7.7.65"/>
    </reaction>
</comment>
<dbReference type="InterPro" id="IPR000160">
    <property type="entry name" value="GGDEF_dom"/>
</dbReference>
<dbReference type="Gene3D" id="3.30.450.20">
    <property type="entry name" value="PAS domain"/>
    <property type="match status" value="2"/>
</dbReference>
<evidence type="ECO:0000256" key="7">
    <source>
        <dbReference type="ARBA" id="ARBA00034247"/>
    </source>
</evidence>
<dbReference type="InterPro" id="IPR029787">
    <property type="entry name" value="Nucleotide_cyclase"/>
</dbReference>
<keyword evidence="4" id="KW-0812">Transmembrane</keyword>
<evidence type="ECO:0000256" key="1">
    <source>
        <dbReference type="ARBA" id="ARBA00004651"/>
    </source>
</evidence>
<accession>A0A7G6U2P8</accession>
<dbReference type="InterPro" id="IPR043128">
    <property type="entry name" value="Rev_trsase/Diguanyl_cyclase"/>
</dbReference>
<dbReference type="PANTHER" id="PTHR45138:SF9">
    <property type="entry name" value="DIGUANYLATE CYCLASE DGCM-RELATED"/>
    <property type="match status" value="1"/>
</dbReference>
<sequence length="498" mass="54405">MMKSGNASTGIRRWPLSAKLLILSSLVTIIGFSAVCGTVMLDMRRGEEALARQTAENLATSIDSDIGRTVEQYDLSLRAVISGINTPEIDKLSKEMRQLILFDNAASARQFASIQVFDAHGDLIIDAASLDPAKQSSADEEFFKVHKFDGERGLYVSKPMLHRGAYSVVLSRRITDVDGNFAGVVAGAIRFAYFHDLFGRLRLNKDDNITVIRRDGVVIMRTPFDLDVVGRDLSKTPGVMRALSRSNGSYSGVGVVDQIERLYVWRDSGRPLLVIVGRPWAGIYSLWYQQAIKIGGIMLALIIFITAVTLFLAREIGRRAHAEHKLEELATTDGLTGLRNRRKFDAAMELEWRRAIRHSRPMALLLIDADHFKVFNDSFGHQSGDTALIAIANCIAGAAKRAGDCAARYGGEEFAVLLPGATVQDAYEVAETIRRRVEQVPADPAMLTVSVGVASVKPLVTMEWTGLVEAADKALYAAKAAGRNQCVIAGDAHQAIAA</sequence>
<dbReference type="SUPFAM" id="SSF55073">
    <property type="entry name" value="Nucleotide cyclase"/>
    <property type="match status" value="1"/>
</dbReference>
<dbReference type="CDD" id="cd12914">
    <property type="entry name" value="PDC1_DGC_like"/>
    <property type="match status" value="1"/>
</dbReference>
<reference evidence="9" key="1">
    <citation type="journal article" date="2020" name="Mol. Plant Microbe">
        <title>Rhizobial microsymbionts of the narrowly endemic Oxytropis species growing in Kamchatka are characterized by significant genetic diversity and possess a set of genes that are associated with T3SS and T6SS secretion systems and can affect the development of symbiosis.</title>
        <authorList>
            <person name="Safronova V."/>
            <person name="Guro P."/>
            <person name="Sazanova A."/>
            <person name="Kuznetsova I."/>
            <person name="Belimov A."/>
            <person name="Yakubov V."/>
            <person name="Chirak E."/>
            <person name="Afonin A."/>
            <person name="Gogolev Y."/>
            <person name="Andronov E."/>
            <person name="Tikhonovich I."/>
        </authorList>
    </citation>
    <scope>NUCLEOTIDE SEQUENCE [LARGE SCALE GENOMIC DNA]</scope>
    <source>
        <strain evidence="9">581</strain>
    </source>
</reference>
<dbReference type="SMART" id="SM00267">
    <property type="entry name" value="GGDEF"/>
    <property type="match status" value="1"/>
</dbReference>
<dbReference type="NCBIfam" id="TIGR00254">
    <property type="entry name" value="GGDEF"/>
    <property type="match status" value="1"/>
</dbReference>
<evidence type="ECO:0000256" key="5">
    <source>
        <dbReference type="ARBA" id="ARBA00022989"/>
    </source>
</evidence>
<proteinExistence type="predicted"/>
<dbReference type="PANTHER" id="PTHR45138">
    <property type="entry name" value="REGULATORY COMPONENTS OF SENSORY TRANSDUCTION SYSTEM"/>
    <property type="match status" value="1"/>
</dbReference>
<protein>
    <recommendedName>
        <fullName evidence="2">diguanylate cyclase</fullName>
        <ecNumber evidence="2">2.7.7.65</ecNumber>
    </recommendedName>
</protein>
<dbReference type="Pfam" id="PF00990">
    <property type="entry name" value="GGDEF"/>
    <property type="match status" value="1"/>
</dbReference>
<comment type="subcellular location">
    <subcellularLocation>
        <location evidence="1">Cell membrane</location>
        <topology evidence="1">Multi-pass membrane protein</topology>
    </subcellularLocation>
</comment>
<evidence type="ECO:0000313" key="8">
    <source>
        <dbReference type="EMBL" id="QND73280.1"/>
    </source>
</evidence>
<dbReference type="PROSITE" id="PS50887">
    <property type="entry name" value="GGDEF"/>
    <property type="match status" value="1"/>
</dbReference>
<evidence type="ECO:0000313" key="9">
    <source>
        <dbReference type="Proteomes" id="UP000515291"/>
    </source>
</evidence>
<dbReference type="FunFam" id="3.30.70.270:FF:000001">
    <property type="entry name" value="Diguanylate cyclase domain protein"/>
    <property type="match status" value="1"/>
</dbReference>
<dbReference type="Pfam" id="PF02743">
    <property type="entry name" value="dCache_1"/>
    <property type="match status" value="1"/>
</dbReference>